<name>A0A1M4TQ89_9BACT</name>
<reference evidence="2" key="1">
    <citation type="submission" date="2016-11" db="EMBL/GenBank/DDBJ databases">
        <authorList>
            <person name="Varghese N."/>
            <person name="Submissions S."/>
        </authorList>
    </citation>
    <scope>NUCLEOTIDE SEQUENCE [LARGE SCALE GENOMIC DNA]</scope>
    <source>
        <strain evidence="2">DSM 26910</strain>
    </source>
</reference>
<dbReference type="EMBL" id="FQUM01000001">
    <property type="protein sequence ID" value="SHE46598.1"/>
    <property type="molecule type" value="Genomic_DNA"/>
</dbReference>
<dbReference type="AlphaFoldDB" id="A0A1M4TQ89"/>
<evidence type="ECO:0008006" key="3">
    <source>
        <dbReference type="Google" id="ProtNLM"/>
    </source>
</evidence>
<evidence type="ECO:0000313" key="2">
    <source>
        <dbReference type="Proteomes" id="UP000184164"/>
    </source>
</evidence>
<sequence>MIYYFRLRKKRTMKKLIYILFWMLPFAGVSQNFEYQILFEGIGDNREYFSGKALPQTILGSRGAFELGIEMDNHRVRGGLSQLLEFGSDLDYHKPKLTLYYQYSDEQKDFLFGSFPRRGRIDFPLVMMTDTLLYYRPNIEGLFGEVRWDWGHQNGFVDWVSRQTDVKRENFTAGFSGEIFQKNLFLQNYLLMFHDAGPGIPLPNDHIKDYMGFALQAGVRTSENSAVNGFIKAGILGSSFRERSVTNGFKNATSLFAEARARYKNYGIKSVLHSGKGHQFKDGDRFYRQDNYWRTDVIWYFINHEKIKGSFNLSFHLINWNDLDQQQQLSIVYLFGK</sequence>
<dbReference type="Proteomes" id="UP000184164">
    <property type="component" value="Unassembled WGS sequence"/>
</dbReference>
<keyword evidence="2" id="KW-1185">Reference proteome</keyword>
<accession>A0A1M4TQ89</accession>
<organism evidence="1 2">
    <name type="scientific">Mariniphaga anaerophila</name>
    <dbReference type="NCBI Taxonomy" id="1484053"/>
    <lineage>
        <taxon>Bacteria</taxon>
        <taxon>Pseudomonadati</taxon>
        <taxon>Bacteroidota</taxon>
        <taxon>Bacteroidia</taxon>
        <taxon>Marinilabiliales</taxon>
        <taxon>Prolixibacteraceae</taxon>
        <taxon>Mariniphaga</taxon>
    </lineage>
</organism>
<proteinExistence type="predicted"/>
<protein>
    <recommendedName>
        <fullName evidence="3">Phosphate-selective porin O and P</fullName>
    </recommendedName>
</protein>
<evidence type="ECO:0000313" key="1">
    <source>
        <dbReference type="EMBL" id="SHE46598.1"/>
    </source>
</evidence>
<gene>
    <name evidence="1" type="ORF">SAMN05444274_101429</name>
</gene>